<evidence type="ECO:0000256" key="2">
    <source>
        <dbReference type="ARBA" id="ARBA00023125"/>
    </source>
</evidence>
<dbReference type="PANTHER" id="PTHR43280">
    <property type="entry name" value="ARAC-FAMILY TRANSCRIPTIONAL REGULATOR"/>
    <property type="match status" value="1"/>
</dbReference>
<keyword evidence="3" id="KW-0804">Transcription</keyword>
<dbReference type="InterPro" id="IPR014710">
    <property type="entry name" value="RmlC-like_jellyroll"/>
</dbReference>
<accession>A0A0F4LGD7</accession>
<keyword evidence="2" id="KW-0238">DNA-binding</keyword>
<dbReference type="AlphaFoldDB" id="A0A0F4LGD7"/>
<evidence type="ECO:0000256" key="1">
    <source>
        <dbReference type="ARBA" id="ARBA00023015"/>
    </source>
</evidence>
<protein>
    <submittedName>
        <fullName evidence="5">AraC family transcriptional regulator</fullName>
    </submittedName>
</protein>
<evidence type="ECO:0000259" key="4">
    <source>
        <dbReference type="PROSITE" id="PS01124"/>
    </source>
</evidence>
<dbReference type="SMART" id="SM00342">
    <property type="entry name" value="HTH_ARAC"/>
    <property type="match status" value="1"/>
</dbReference>
<dbReference type="InterPro" id="IPR003313">
    <property type="entry name" value="AraC-bd"/>
</dbReference>
<dbReference type="PROSITE" id="PS01124">
    <property type="entry name" value="HTH_ARAC_FAMILY_2"/>
    <property type="match status" value="1"/>
</dbReference>
<dbReference type="SUPFAM" id="SSF51215">
    <property type="entry name" value="Regulatory protein AraC"/>
    <property type="match status" value="1"/>
</dbReference>
<dbReference type="SUPFAM" id="SSF46689">
    <property type="entry name" value="Homeodomain-like"/>
    <property type="match status" value="1"/>
</dbReference>
<dbReference type="PANTHER" id="PTHR43280:SF28">
    <property type="entry name" value="HTH-TYPE TRANSCRIPTIONAL ACTIVATOR RHAS"/>
    <property type="match status" value="1"/>
</dbReference>
<evidence type="ECO:0000256" key="3">
    <source>
        <dbReference type="ARBA" id="ARBA00023163"/>
    </source>
</evidence>
<dbReference type="Proteomes" id="UP000033531">
    <property type="component" value="Unassembled WGS sequence"/>
</dbReference>
<proteinExistence type="predicted"/>
<dbReference type="STRING" id="1218507.JF74_04130"/>
<name>A0A0F4LGD7_9LACO</name>
<dbReference type="CDD" id="cd06996">
    <property type="entry name" value="cupin_Lmo2851-like_N"/>
    <property type="match status" value="1"/>
</dbReference>
<dbReference type="InterPro" id="IPR009057">
    <property type="entry name" value="Homeodomain-like_sf"/>
</dbReference>
<reference evidence="5 6" key="1">
    <citation type="submission" date="2015-01" db="EMBL/GenBank/DDBJ databases">
        <title>Comparative genomics of the lactic acid bacteria isolated from the honey bee gut.</title>
        <authorList>
            <person name="Ellegaard K.M."/>
            <person name="Tamarit D."/>
            <person name="Javelind E."/>
            <person name="Olofsson T."/>
            <person name="Andersson S.G."/>
            <person name="Vasquez A."/>
        </authorList>
    </citation>
    <scope>NUCLEOTIDE SEQUENCE [LARGE SCALE GENOMIC DNA]</scope>
    <source>
        <strain evidence="5 6">Hma8</strain>
    </source>
</reference>
<gene>
    <name evidence="5" type="primary">araC</name>
    <name evidence="5" type="ORF">JF74_04130</name>
</gene>
<evidence type="ECO:0000313" key="6">
    <source>
        <dbReference type="Proteomes" id="UP000033531"/>
    </source>
</evidence>
<dbReference type="Pfam" id="PF02311">
    <property type="entry name" value="AraC_binding"/>
    <property type="match status" value="1"/>
</dbReference>
<comment type="caution">
    <text evidence="5">The sequence shown here is derived from an EMBL/GenBank/DDBJ whole genome shotgun (WGS) entry which is preliminary data.</text>
</comment>
<dbReference type="HOGENOM" id="CLU_000445_88_0_9"/>
<dbReference type="GO" id="GO:0003700">
    <property type="term" value="F:DNA-binding transcription factor activity"/>
    <property type="evidence" value="ECO:0007669"/>
    <property type="project" value="InterPro"/>
</dbReference>
<dbReference type="Gene3D" id="2.60.120.10">
    <property type="entry name" value="Jelly Rolls"/>
    <property type="match status" value="1"/>
</dbReference>
<dbReference type="Gene3D" id="1.10.10.60">
    <property type="entry name" value="Homeodomain-like"/>
    <property type="match status" value="2"/>
</dbReference>
<organism evidence="5 6">
    <name type="scientific">Lactobacillus melliventris</name>
    <dbReference type="NCBI Taxonomy" id="1218507"/>
    <lineage>
        <taxon>Bacteria</taxon>
        <taxon>Bacillati</taxon>
        <taxon>Bacillota</taxon>
        <taxon>Bacilli</taxon>
        <taxon>Lactobacillales</taxon>
        <taxon>Lactobacillaceae</taxon>
        <taxon>Lactobacillus</taxon>
    </lineage>
</organism>
<dbReference type="EMBL" id="JXLI01000008">
    <property type="protein sequence ID" value="KJY57388.1"/>
    <property type="molecule type" value="Genomic_DNA"/>
</dbReference>
<dbReference type="OrthoDB" id="9816335at2"/>
<dbReference type="InterPro" id="IPR018060">
    <property type="entry name" value="HTH_AraC"/>
</dbReference>
<dbReference type="RefSeq" id="WP_046324381.1">
    <property type="nucleotide sequence ID" value="NZ_JBHTMT010000008.1"/>
</dbReference>
<sequence>MNNELLSKLKELNPVEKKQYNEQLFINDFNDKTLLHASDKKFVPIFTEEFFKGKNIYVSKHNRFAPYPKHTHTFLEMNYMVSGSAKEKVNGHTIYLNQGDILLLGVGTTHSIATLGKDDILINIIFRNNISFSLENLRIIGKTKNVLSSFILANDNSHDFMIYRKKHTESSIRQIANLIIEEYYFDKNFSDKLIDSYLNSLLILLSRNTNIHSDKILKENTPDIILYILKEISANSANISLSYIAKKTNYSRSYLGNLFKKTVGKSFSDALTEQRLLDAYNLLNSTNLSISDIIQKVGISNKTFFYQKFKNKFNCLPSEIRYF</sequence>
<dbReference type="InterPro" id="IPR037923">
    <property type="entry name" value="HTH-like"/>
</dbReference>
<feature type="domain" description="HTH araC/xylS-type" evidence="4">
    <location>
        <begin position="222"/>
        <end position="323"/>
    </location>
</feature>
<evidence type="ECO:0000313" key="5">
    <source>
        <dbReference type="EMBL" id="KJY57388.1"/>
    </source>
</evidence>
<dbReference type="GO" id="GO:0043565">
    <property type="term" value="F:sequence-specific DNA binding"/>
    <property type="evidence" value="ECO:0007669"/>
    <property type="project" value="InterPro"/>
</dbReference>
<dbReference type="PATRIC" id="fig|1218507.3.peg.580"/>
<dbReference type="Pfam" id="PF12833">
    <property type="entry name" value="HTH_18"/>
    <property type="match status" value="1"/>
</dbReference>
<keyword evidence="1" id="KW-0805">Transcription regulation</keyword>